<sequence length="50" mass="5905">MDALYPRKNNEDIARKKEWQNARKADAKLQEGFLRKLGSIIGVRWQSVFQ</sequence>
<dbReference type="EMBL" id="UARW01000007">
    <property type="protein sequence ID" value="SPW74162.1"/>
    <property type="molecule type" value="Genomic_DNA"/>
</dbReference>
<organism evidence="1 2">
    <name type="scientific">Escherichia coli</name>
    <dbReference type="NCBI Taxonomy" id="562"/>
    <lineage>
        <taxon>Bacteria</taxon>
        <taxon>Pseudomonadati</taxon>
        <taxon>Pseudomonadota</taxon>
        <taxon>Gammaproteobacteria</taxon>
        <taxon>Enterobacterales</taxon>
        <taxon>Enterobacteriaceae</taxon>
        <taxon>Escherichia</taxon>
    </lineage>
</organism>
<evidence type="ECO:0000313" key="2">
    <source>
        <dbReference type="Proteomes" id="UP000250991"/>
    </source>
</evidence>
<proteinExistence type="predicted"/>
<reference evidence="1 2" key="1">
    <citation type="submission" date="2018-06" db="EMBL/GenBank/DDBJ databases">
        <authorList>
            <consortium name="Pathogen Informatics"/>
            <person name="Doyle S."/>
        </authorList>
    </citation>
    <scope>NUCLEOTIDE SEQUENCE [LARGE SCALE GENOMIC DNA]</scope>
    <source>
        <strain evidence="1 2">NCTC8009</strain>
    </source>
</reference>
<accession>A0A2X1NED8</accession>
<name>A0A2X1NED8_ECOLX</name>
<dbReference type="Proteomes" id="UP000250991">
    <property type="component" value="Unassembled WGS sequence"/>
</dbReference>
<evidence type="ECO:0000313" key="1">
    <source>
        <dbReference type="EMBL" id="SPW74162.1"/>
    </source>
</evidence>
<protein>
    <submittedName>
        <fullName evidence="1">Uncharacterized protein</fullName>
    </submittedName>
</protein>
<gene>
    <name evidence="1" type="ORF">NCTC8009_00566</name>
</gene>
<dbReference type="AlphaFoldDB" id="A0A2X1NED8"/>